<name>A0AA44SJ65_CITFR</name>
<sequence>MKSLKLRQRSSLKDAMYNFATKLSAISIFFLRQINNETVPLLNSALCLTLVPIREYGKGN</sequence>
<dbReference type="Proteomes" id="UP000215827">
    <property type="component" value="Unassembled WGS sequence"/>
</dbReference>
<dbReference type="EMBL" id="NEFA01000029">
    <property type="protein sequence ID" value="OYR00102.1"/>
    <property type="molecule type" value="Genomic_DNA"/>
</dbReference>
<comment type="caution">
    <text evidence="1">The sequence shown here is derived from an EMBL/GenBank/DDBJ whole genome shotgun (WGS) entry which is preliminary data.</text>
</comment>
<evidence type="ECO:0000313" key="1">
    <source>
        <dbReference type="EMBL" id="OYR00102.1"/>
    </source>
</evidence>
<reference evidence="1 2" key="1">
    <citation type="submission" date="2017-04" db="EMBL/GenBank/DDBJ databases">
        <title>Emergence of KPC-2-producing Citrobacter isolates from sediments of a Chinese river.</title>
        <authorList>
            <person name="Zheng B."/>
        </authorList>
    </citation>
    <scope>NUCLEOTIDE SEQUENCE [LARGE SCALE GENOMIC DNA]</scope>
    <source>
        <strain evidence="1 2">C191</strain>
    </source>
</reference>
<organism evidence="1 2">
    <name type="scientific">Citrobacter freundii</name>
    <dbReference type="NCBI Taxonomy" id="546"/>
    <lineage>
        <taxon>Bacteria</taxon>
        <taxon>Pseudomonadati</taxon>
        <taxon>Pseudomonadota</taxon>
        <taxon>Gammaproteobacteria</taxon>
        <taxon>Enterobacterales</taxon>
        <taxon>Enterobacteriaceae</taxon>
        <taxon>Citrobacter</taxon>
        <taxon>Citrobacter freundii complex</taxon>
    </lineage>
</organism>
<gene>
    <name evidence="1" type="ORF">B9P89_20555</name>
</gene>
<accession>A0AA44SJ65</accession>
<dbReference type="AlphaFoldDB" id="A0AA44SJ65"/>
<protein>
    <submittedName>
        <fullName evidence="1">Uncharacterized protein</fullName>
    </submittedName>
</protein>
<evidence type="ECO:0000313" key="2">
    <source>
        <dbReference type="Proteomes" id="UP000215827"/>
    </source>
</evidence>
<proteinExistence type="predicted"/>